<evidence type="ECO:0000256" key="3">
    <source>
        <dbReference type="ARBA" id="ARBA00005842"/>
    </source>
</evidence>
<sequence length="290" mass="33263">MKVIILTGPTASGKSRLAINHAAWHGNIDIINADSMQVYREIPITSAQPNLKDLQDASHKMYGFLNGNEQLSAGKWIDLILSEIKNSHKNGRIPMLVGGSAMYIRLLIDGMANICDVEPKISQENRNLLEKIGKAEFFKLLAEKDPMAADKIKETDSQRMLRAYDVICQSGRSIYDWQKQKTQGFLDDFEVSKWLLMPDRQVIYKSCNERFLQQIENGAVDEVENLLKLKYDRSFTVHKAIGTAEIIDYIEGRLKYSEMIEKAQQATRNYAKRQSTWFRNKFKDFTNITS</sequence>
<feature type="site" description="Interaction with substrate tRNA" evidence="10">
    <location>
        <position position="100"/>
    </location>
</feature>
<dbReference type="Gene3D" id="1.10.20.140">
    <property type="match status" value="1"/>
</dbReference>
<evidence type="ECO:0000256" key="5">
    <source>
        <dbReference type="ARBA" id="ARBA00022694"/>
    </source>
</evidence>
<keyword evidence="5 10" id="KW-0819">tRNA processing</keyword>
<dbReference type="EC" id="2.5.1.75" evidence="10"/>
<feature type="binding site" evidence="10">
    <location>
        <begin position="10"/>
        <end position="15"/>
    </location>
    <ligand>
        <name>substrate</name>
    </ligand>
</feature>
<dbReference type="GO" id="GO:0006400">
    <property type="term" value="P:tRNA modification"/>
    <property type="evidence" value="ECO:0007669"/>
    <property type="project" value="TreeGrafter"/>
</dbReference>
<protein>
    <recommendedName>
        <fullName evidence="10">tRNA dimethylallyltransferase</fullName>
        <ecNumber evidence="10">2.5.1.75</ecNumber>
    </recommendedName>
    <alternativeName>
        <fullName evidence="10">Dimethylallyl diphosphate:tRNA dimethylallyltransferase</fullName>
        <shortName evidence="10">DMAPP:tRNA dimethylallyltransferase</shortName>
        <shortName evidence="10">DMATase</shortName>
    </alternativeName>
    <alternativeName>
        <fullName evidence="10">Isopentenyl-diphosphate:tRNA isopentenyltransferase</fullName>
        <shortName evidence="10">IPP transferase</shortName>
        <shortName evidence="10">IPPT</shortName>
        <shortName evidence="10">IPTase</shortName>
    </alternativeName>
</protein>
<comment type="cofactor">
    <cofactor evidence="1 10">
        <name>Mg(2+)</name>
        <dbReference type="ChEBI" id="CHEBI:18420"/>
    </cofactor>
</comment>
<feature type="region of interest" description="Interaction with substrate tRNA" evidence="10">
    <location>
        <begin position="34"/>
        <end position="37"/>
    </location>
</feature>
<comment type="caution">
    <text evidence="10">Lacks conserved residue(s) required for the propagation of feature annotation.</text>
</comment>
<dbReference type="InterPro" id="IPR018022">
    <property type="entry name" value="IPT"/>
</dbReference>
<dbReference type="EMBL" id="CP029077">
    <property type="protein sequence ID" value="QED23216.1"/>
    <property type="molecule type" value="Genomic_DNA"/>
</dbReference>
<feature type="site" description="Interaction with substrate tRNA" evidence="10">
    <location>
        <position position="126"/>
    </location>
</feature>
<evidence type="ECO:0000256" key="13">
    <source>
        <dbReference type="RuleBase" id="RU003785"/>
    </source>
</evidence>
<evidence type="ECO:0000256" key="1">
    <source>
        <dbReference type="ARBA" id="ARBA00001946"/>
    </source>
</evidence>
<accession>A0A5B8XDY8</accession>
<evidence type="ECO:0000256" key="10">
    <source>
        <dbReference type="HAMAP-Rule" id="MF_00185"/>
    </source>
</evidence>
<dbReference type="RefSeq" id="WP_146820505.1">
    <property type="nucleotide sequence ID" value="NZ_CP029077.1"/>
</dbReference>
<evidence type="ECO:0000256" key="2">
    <source>
        <dbReference type="ARBA" id="ARBA00003213"/>
    </source>
</evidence>
<comment type="function">
    <text evidence="2 10 12">Catalyzes the transfer of a dimethylallyl group onto the adenine at position 37 in tRNAs that read codons beginning with uridine, leading to the formation of N6-(dimethylallyl)adenosine (i(6)A).</text>
</comment>
<dbReference type="PANTHER" id="PTHR11088:SF60">
    <property type="entry name" value="TRNA DIMETHYLALLYLTRANSFERASE"/>
    <property type="match status" value="1"/>
</dbReference>
<dbReference type="Proteomes" id="UP000321934">
    <property type="component" value="Chromosome"/>
</dbReference>
<dbReference type="HAMAP" id="MF_00185">
    <property type="entry name" value="IPP_trans"/>
    <property type="match status" value="1"/>
</dbReference>
<dbReference type="NCBIfam" id="TIGR00174">
    <property type="entry name" value="miaA"/>
    <property type="match status" value="1"/>
</dbReference>
<dbReference type="AlphaFoldDB" id="A0A5B8XDY8"/>
<dbReference type="GO" id="GO:0005524">
    <property type="term" value="F:ATP binding"/>
    <property type="evidence" value="ECO:0007669"/>
    <property type="project" value="UniProtKB-UniRule"/>
</dbReference>
<keyword evidence="7 10" id="KW-0067">ATP-binding</keyword>
<comment type="similarity">
    <text evidence="3 10 13">Belongs to the IPP transferase family.</text>
</comment>
<evidence type="ECO:0000256" key="8">
    <source>
        <dbReference type="ARBA" id="ARBA00022842"/>
    </source>
</evidence>
<keyword evidence="6 10" id="KW-0547">Nucleotide-binding</keyword>
<dbReference type="OrthoDB" id="9776390at2"/>
<dbReference type="PANTHER" id="PTHR11088">
    <property type="entry name" value="TRNA DIMETHYLALLYLTRANSFERASE"/>
    <property type="match status" value="1"/>
</dbReference>
<evidence type="ECO:0000313" key="14">
    <source>
        <dbReference type="EMBL" id="QED23216.1"/>
    </source>
</evidence>
<reference evidence="14 15" key="1">
    <citation type="journal article" date="2019" name="ISME J.">
        <title>Deianiraea, an extracellular bacterium associated with the ciliate Paramecium, suggests an alternative scenario for the evolution of Rickettsiales.</title>
        <authorList>
            <person name="Castelli M."/>
            <person name="Sabaneyeva E."/>
            <person name="Lanzoni O."/>
            <person name="Lebedeva N."/>
            <person name="Floriano A.M."/>
            <person name="Gaiarsa S."/>
            <person name="Benken K."/>
            <person name="Modeo L."/>
            <person name="Bandi C."/>
            <person name="Potekhin A."/>
            <person name="Sassera D."/>
            <person name="Petroni G."/>
        </authorList>
    </citation>
    <scope>NUCLEOTIDE SEQUENCE [LARGE SCALE GENOMIC DNA]</scope>
    <source>
        <strain evidence="14">CyL4-1</strain>
    </source>
</reference>
<comment type="catalytic activity">
    <reaction evidence="9 10 11">
        <text>adenosine(37) in tRNA + dimethylallyl diphosphate = N(6)-dimethylallyladenosine(37) in tRNA + diphosphate</text>
        <dbReference type="Rhea" id="RHEA:26482"/>
        <dbReference type="Rhea" id="RHEA-COMP:10162"/>
        <dbReference type="Rhea" id="RHEA-COMP:10375"/>
        <dbReference type="ChEBI" id="CHEBI:33019"/>
        <dbReference type="ChEBI" id="CHEBI:57623"/>
        <dbReference type="ChEBI" id="CHEBI:74411"/>
        <dbReference type="ChEBI" id="CHEBI:74415"/>
        <dbReference type="EC" id="2.5.1.75"/>
    </reaction>
</comment>
<keyword evidence="15" id="KW-1185">Reference proteome</keyword>
<proteinExistence type="inferred from homology"/>
<feature type="binding site" evidence="10">
    <location>
        <begin position="8"/>
        <end position="15"/>
    </location>
    <ligand>
        <name>ATP</name>
        <dbReference type="ChEBI" id="CHEBI:30616"/>
    </ligand>
</feature>
<evidence type="ECO:0000256" key="4">
    <source>
        <dbReference type="ARBA" id="ARBA00022679"/>
    </source>
</evidence>
<dbReference type="Pfam" id="PF01715">
    <property type="entry name" value="IPPT"/>
    <property type="match status" value="1"/>
</dbReference>
<keyword evidence="8 10" id="KW-0460">Magnesium</keyword>
<evidence type="ECO:0000313" key="15">
    <source>
        <dbReference type="Proteomes" id="UP000321934"/>
    </source>
</evidence>
<dbReference type="InterPro" id="IPR039657">
    <property type="entry name" value="Dimethylallyltransferase"/>
</dbReference>
<evidence type="ECO:0000256" key="12">
    <source>
        <dbReference type="RuleBase" id="RU003784"/>
    </source>
</evidence>
<organism evidence="14 15">
    <name type="scientific">Candidatus Deianiraea vastatrix</name>
    <dbReference type="NCBI Taxonomy" id="2163644"/>
    <lineage>
        <taxon>Bacteria</taxon>
        <taxon>Pseudomonadati</taxon>
        <taxon>Pseudomonadota</taxon>
        <taxon>Alphaproteobacteria</taxon>
        <taxon>Rickettsiales</taxon>
        <taxon>Candidatus Deianiraeaceae</taxon>
        <taxon>Candidatus Deianiraea</taxon>
    </lineage>
</organism>
<name>A0A5B8XDY8_9RICK</name>
<evidence type="ECO:0000256" key="6">
    <source>
        <dbReference type="ARBA" id="ARBA00022741"/>
    </source>
</evidence>
<dbReference type="InterPro" id="IPR027417">
    <property type="entry name" value="P-loop_NTPase"/>
</dbReference>
<gene>
    <name evidence="10" type="primary">miaA</name>
    <name evidence="14" type="ORF">Deia_00413</name>
</gene>
<evidence type="ECO:0000256" key="11">
    <source>
        <dbReference type="RuleBase" id="RU003783"/>
    </source>
</evidence>
<dbReference type="SUPFAM" id="SSF52540">
    <property type="entry name" value="P-loop containing nucleoside triphosphate hydrolases"/>
    <property type="match status" value="2"/>
</dbReference>
<evidence type="ECO:0000256" key="9">
    <source>
        <dbReference type="ARBA" id="ARBA00049563"/>
    </source>
</evidence>
<dbReference type="Gene3D" id="3.40.50.300">
    <property type="entry name" value="P-loop containing nucleotide triphosphate hydrolases"/>
    <property type="match status" value="1"/>
</dbReference>
<keyword evidence="4 10" id="KW-0808">Transferase</keyword>
<evidence type="ECO:0000256" key="7">
    <source>
        <dbReference type="ARBA" id="ARBA00022840"/>
    </source>
</evidence>
<dbReference type="GO" id="GO:0052381">
    <property type="term" value="F:tRNA dimethylallyltransferase activity"/>
    <property type="evidence" value="ECO:0007669"/>
    <property type="project" value="UniProtKB-UniRule"/>
</dbReference>
<comment type="subunit">
    <text evidence="10">Monomer.</text>
</comment>
<feature type="region of interest" description="Interaction with substrate tRNA" evidence="10">
    <location>
        <begin position="158"/>
        <end position="162"/>
    </location>
</feature>